<organism evidence="3 4">
    <name type="scientific">Synaphobranchus kaupii</name>
    <name type="common">Kaup's arrowtooth eel</name>
    <dbReference type="NCBI Taxonomy" id="118154"/>
    <lineage>
        <taxon>Eukaryota</taxon>
        <taxon>Metazoa</taxon>
        <taxon>Chordata</taxon>
        <taxon>Craniata</taxon>
        <taxon>Vertebrata</taxon>
        <taxon>Euteleostomi</taxon>
        <taxon>Actinopterygii</taxon>
        <taxon>Neopterygii</taxon>
        <taxon>Teleostei</taxon>
        <taxon>Anguilliformes</taxon>
        <taxon>Synaphobranchidae</taxon>
        <taxon>Synaphobranchus</taxon>
    </lineage>
</organism>
<gene>
    <name evidence="3" type="ORF">SKAU_G00176460</name>
</gene>
<evidence type="ECO:0000256" key="2">
    <source>
        <dbReference type="SAM" id="Phobius"/>
    </source>
</evidence>
<comment type="caution">
    <text evidence="3">The sequence shown here is derived from an EMBL/GenBank/DDBJ whole genome shotgun (WGS) entry which is preliminary data.</text>
</comment>
<feature type="transmembrane region" description="Helical" evidence="2">
    <location>
        <begin position="90"/>
        <end position="114"/>
    </location>
</feature>
<dbReference type="PANTHER" id="PTHR31735:SF2">
    <property type="entry name" value="STORE-OPERATED CALCIUM ENTRY REGULATOR STIMATE"/>
    <property type="match status" value="1"/>
</dbReference>
<feature type="compositionally biased region" description="Acidic residues" evidence="1">
    <location>
        <begin position="284"/>
        <end position="295"/>
    </location>
</feature>
<name>A0A9Q1FLL7_SYNKA</name>
<evidence type="ECO:0000256" key="1">
    <source>
        <dbReference type="SAM" id="MobiDB-lite"/>
    </source>
</evidence>
<keyword evidence="2" id="KW-1133">Transmembrane helix</keyword>
<feature type="region of interest" description="Disordered" evidence="1">
    <location>
        <begin position="250"/>
        <end position="301"/>
    </location>
</feature>
<dbReference type="Pfam" id="PF12400">
    <property type="entry name" value="STIMATE"/>
    <property type="match status" value="1"/>
</dbReference>
<dbReference type="GO" id="GO:0016020">
    <property type="term" value="C:membrane"/>
    <property type="evidence" value="ECO:0007669"/>
    <property type="project" value="TreeGrafter"/>
</dbReference>
<keyword evidence="2" id="KW-0472">Membrane</keyword>
<feature type="region of interest" description="Disordered" evidence="1">
    <location>
        <begin position="27"/>
        <end position="47"/>
    </location>
</feature>
<evidence type="ECO:0000313" key="4">
    <source>
        <dbReference type="Proteomes" id="UP001152622"/>
    </source>
</evidence>
<keyword evidence="4" id="KW-1185">Reference proteome</keyword>
<dbReference type="PANTHER" id="PTHR31735">
    <property type="entry name" value="VACUOLAR MEMBRANE PROTEIN YPL162C"/>
    <property type="match status" value="1"/>
</dbReference>
<feature type="transmembrane region" description="Helical" evidence="2">
    <location>
        <begin position="218"/>
        <end position="240"/>
    </location>
</feature>
<dbReference type="InterPro" id="IPR022127">
    <property type="entry name" value="STIMATE/YPL162C"/>
</dbReference>
<dbReference type="AlphaFoldDB" id="A0A9Q1FLL7"/>
<protein>
    <submittedName>
        <fullName evidence="3">Uncharacterized protein</fullName>
    </submittedName>
</protein>
<sequence>MTYLLTSMGESAVRMLSRPGEAVAPGGVLSPAASQNSSTGHTLDPHEKGCENGALMDSFGIFLQGLIGVVAFSLLMLKRFREPKHERRPWMIWFLDTSKQAIGMLFIHFANVYLSDLTGEDPCSLYLINFLLDASLGMLLIYAGVQIVSAVVEWQQWDSLRFGEYGEPVQCRAWAGQCALYILIMTFEKVAIVLVLLIPQWKQLALLNPIKNPQLELAIVMFIVPFFVNALMFWGVDNFLMKKSRTKAKLEEREAGAEPRSSSKVRYRRALSHDESESEILISADDEMDESDGEEDVRRLTDLKPVNKKKHRLELPV</sequence>
<dbReference type="GO" id="GO:0032541">
    <property type="term" value="C:cortical endoplasmic reticulum"/>
    <property type="evidence" value="ECO:0007669"/>
    <property type="project" value="TreeGrafter"/>
</dbReference>
<evidence type="ECO:0000313" key="3">
    <source>
        <dbReference type="EMBL" id="KAJ8361121.1"/>
    </source>
</evidence>
<dbReference type="GO" id="GO:0005246">
    <property type="term" value="F:calcium channel regulator activity"/>
    <property type="evidence" value="ECO:0007669"/>
    <property type="project" value="TreeGrafter"/>
</dbReference>
<accession>A0A9Q1FLL7</accession>
<dbReference type="OrthoDB" id="431202at2759"/>
<dbReference type="EMBL" id="JAINUF010000005">
    <property type="protein sequence ID" value="KAJ8361121.1"/>
    <property type="molecule type" value="Genomic_DNA"/>
</dbReference>
<feature type="transmembrane region" description="Helical" evidence="2">
    <location>
        <begin position="126"/>
        <end position="152"/>
    </location>
</feature>
<proteinExistence type="predicted"/>
<feature type="compositionally biased region" description="Polar residues" evidence="1">
    <location>
        <begin position="32"/>
        <end position="41"/>
    </location>
</feature>
<feature type="transmembrane region" description="Helical" evidence="2">
    <location>
        <begin position="173"/>
        <end position="198"/>
    </location>
</feature>
<feature type="transmembrane region" description="Helical" evidence="2">
    <location>
        <begin position="61"/>
        <end position="78"/>
    </location>
</feature>
<keyword evidence="2" id="KW-0812">Transmembrane</keyword>
<reference evidence="3" key="1">
    <citation type="journal article" date="2023" name="Science">
        <title>Genome structures resolve the early diversification of teleost fishes.</title>
        <authorList>
            <person name="Parey E."/>
            <person name="Louis A."/>
            <person name="Montfort J."/>
            <person name="Bouchez O."/>
            <person name="Roques C."/>
            <person name="Iampietro C."/>
            <person name="Lluch J."/>
            <person name="Castinel A."/>
            <person name="Donnadieu C."/>
            <person name="Desvignes T."/>
            <person name="Floi Bucao C."/>
            <person name="Jouanno E."/>
            <person name="Wen M."/>
            <person name="Mejri S."/>
            <person name="Dirks R."/>
            <person name="Jansen H."/>
            <person name="Henkel C."/>
            <person name="Chen W.J."/>
            <person name="Zahm M."/>
            <person name="Cabau C."/>
            <person name="Klopp C."/>
            <person name="Thompson A.W."/>
            <person name="Robinson-Rechavi M."/>
            <person name="Braasch I."/>
            <person name="Lecointre G."/>
            <person name="Bobe J."/>
            <person name="Postlethwait J.H."/>
            <person name="Berthelot C."/>
            <person name="Roest Crollius H."/>
            <person name="Guiguen Y."/>
        </authorList>
    </citation>
    <scope>NUCLEOTIDE SEQUENCE</scope>
    <source>
        <strain evidence="3">WJC10195</strain>
    </source>
</reference>
<dbReference type="Proteomes" id="UP001152622">
    <property type="component" value="Chromosome 5"/>
</dbReference>